<sequence>MKPGATAQELWNRLEGLFHDNMTTQAIYLEDQFTNTRLEQFANTTEYCQQLKLLSDQLADVNNSISEKRMVLQSVKGLSKGEYDTIATMIQQSKPLPTFSEARSSLQMEERRRANQEDNIDTALVAPNQPTFGSSTPPANHHHHTPRGGGHHRGGRSGRGRGNGN</sequence>
<feature type="region of interest" description="Disordered" evidence="1">
    <location>
        <begin position="95"/>
        <end position="165"/>
    </location>
</feature>
<protein>
    <recommendedName>
        <fullName evidence="4">Retrotransposon gag domain-containing protein</fullName>
    </recommendedName>
</protein>
<dbReference type="GeneID" id="130467229"/>
<gene>
    <name evidence="3" type="primary">LOC130467229</name>
</gene>
<dbReference type="Proteomes" id="UP000813463">
    <property type="component" value="Chromosome 2"/>
</dbReference>
<evidence type="ECO:0000256" key="1">
    <source>
        <dbReference type="SAM" id="MobiDB-lite"/>
    </source>
</evidence>
<evidence type="ECO:0000313" key="3">
    <source>
        <dbReference type="RefSeq" id="XP_056691648.1"/>
    </source>
</evidence>
<dbReference type="RefSeq" id="XP_056691648.1">
    <property type="nucleotide sequence ID" value="XM_056835670.1"/>
</dbReference>
<proteinExistence type="predicted"/>
<evidence type="ECO:0008006" key="4">
    <source>
        <dbReference type="Google" id="ProtNLM"/>
    </source>
</evidence>
<name>A0ABM3R7Q6_SPIOL</name>
<organism evidence="2 3">
    <name type="scientific">Spinacia oleracea</name>
    <name type="common">Spinach</name>
    <dbReference type="NCBI Taxonomy" id="3562"/>
    <lineage>
        <taxon>Eukaryota</taxon>
        <taxon>Viridiplantae</taxon>
        <taxon>Streptophyta</taxon>
        <taxon>Embryophyta</taxon>
        <taxon>Tracheophyta</taxon>
        <taxon>Spermatophyta</taxon>
        <taxon>Magnoliopsida</taxon>
        <taxon>eudicotyledons</taxon>
        <taxon>Gunneridae</taxon>
        <taxon>Pentapetalae</taxon>
        <taxon>Caryophyllales</taxon>
        <taxon>Chenopodiaceae</taxon>
        <taxon>Chenopodioideae</taxon>
        <taxon>Anserineae</taxon>
        <taxon>Spinacia</taxon>
    </lineage>
</organism>
<dbReference type="PANTHER" id="PTHR47481:SF38">
    <property type="entry name" value="POU DOMAIN, CLASS 4, TRANSCRIPTION FACTOR 1-LIKE"/>
    <property type="match status" value="1"/>
</dbReference>
<keyword evidence="2" id="KW-1185">Reference proteome</keyword>
<reference evidence="3" key="2">
    <citation type="submission" date="2025-08" db="UniProtKB">
        <authorList>
            <consortium name="RefSeq"/>
        </authorList>
    </citation>
    <scope>IDENTIFICATION</scope>
    <source>
        <tissue evidence="3">Leaf</tissue>
    </source>
</reference>
<dbReference type="PANTHER" id="PTHR47481">
    <property type="match status" value="1"/>
</dbReference>
<feature type="compositionally biased region" description="Polar residues" evidence="1">
    <location>
        <begin position="95"/>
        <end position="107"/>
    </location>
</feature>
<feature type="compositionally biased region" description="Basic residues" evidence="1">
    <location>
        <begin position="140"/>
        <end position="159"/>
    </location>
</feature>
<accession>A0ABM3R7Q6</accession>
<feature type="compositionally biased region" description="Polar residues" evidence="1">
    <location>
        <begin position="128"/>
        <end position="138"/>
    </location>
</feature>
<dbReference type="Pfam" id="PF14223">
    <property type="entry name" value="Retrotran_gag_2"/>
    <property type="match status" value="1"/>
</dbReference>
<evidence type="ECO:0000313" key="2">
    <source>
        <dbReference type="Proteomes" id="UP000813463"/>
    </source>
</evidence>
<reference evidence="2" key="1">
    <citation type="journal article" date="2021" name="Nat. Commun.">
        <title>Genomic analyses provide insights into spinach domestication and the genetic basis of agronomic traits.</title>
        <authorList>
            <person name="Cai X."/>
            <person name="Sun X."/>
            <person name="Xu C."/>
            <person name="Sun H."/>
            <person name="Wang X."/>
            <person name="Ge C."/>
            <person name="Zhang Z."/>
            <person name="Wang Q."/>
            <person name="Fei Z."/>
            <person name="Jiao C."/>
            <person name="Wang Q."/>
        </authorList>
    </citation>
    <scope>NUCLEOTIDE SEQUENCE [LARGE SCALE GENOMIC DNA]</scope>
    <source>
        <strain evidence="2">cv. Varoflay</strain>
    </source>
</reference>